<dbReference type="Proteomes" id="UP000579945">
    <property type="component" value="Unassembled WGS sequence"/>
</dbReference>
<organism evidence="3 4">
    <name type="scientific">Nonomuraea dietziae</name>
    <dbReference type="NCBI Taxonomy" id="65515"/>
    <lineage>
        <taxon>Bacteria</taxon>
        <taxon>Bacillati</taxon>
        <taxon>Actinomycetota</taxon>
        <taxon>Actinomycetes</taxon>
        <taxon>Streptosporangiales</taxon>
        <taxon>Streptosporangiaceae</taxon>
        <taxon>Nonomuraea</taxon>
    </lineage>
</organism>
<feature type="compositionally biased region" description="Polar residues" evidence="1">
    <location>
        <begin position="42"/>
        <end position="62"/>
    </location>
</feature>
<comment type="caution">
    <text evidence="3">The sequence shown here is derived from an EMBL/GenBank/DDBJ whole genome shotgun (WGS) entry which is preliminary data.</text>
</comment>
<evidence type="ECO:0000313" key="4">
    <source>
        <dbReference type="Proteomes" id="UP000579945"/>
    </source>
</evidence>
<evidence type="ECO:0008006" key="5">
    <source>
        <dbReference type="Google" id="ProtNLM"/>
    </source>
</evidence>
<protein>
    <recommendedName>
        <fullName evidence="5">Small secreted hydrophilic protein</fullName>
    </recommendedName>
</protein>
<evidence type="ECO:0000313" key="3">
    <source>
        <dbReference type="EMBL" id="MBB3730696.1"/>
    </source>
</evidence>
<feature type="chain" id="PRO_5039304120" description="Small secreted hydrophilic protein" evidence="2">
    <location>
        <begin position="21"/>
        <end position="90"/>
    </location>
</feature>
<proteinExistence type="predicted"/>
<keyword evidence="2" id="KW-0732">Signal</keyword>
<evidence type="ECO:0000256" key="2">
    <source>
        <dbReference type="SAM" id="SignalP"/>
    </source>
</evidence>
<sequence>MSRKTSLALALVALALAGLAALVVGAVSNAEPDLGDAIVVTPRSTPTPSAGRTPSPASSPVMTRTERAEPVKPPPPSRGGDDDNEDDDDD</sequence>
<dbReference type="GeneID" id="95392827"/>
<dbReference type="EMBL" id="JACIBV010000001">
    <property type="protein sequence ID" value="MBB3730696.1"/>
    <property type="molecule type" value="Genomic_DNA"/>
</dbReference>
<dbReference type="AlphaFoldDB" id="A0A7W5V4Z3"/>
<accession>A0A7W5V4Z3</accession>
<feature type="region of interest" description="Disordered" evidence="1">
    <location>
        <begin position="31"/>
        <end position="90"/>
    </location>
</feature>
<dbReference type="RefSeq" id="WP_183655702.1">
    <property type="nucleotide sequence ID" value="NZ_BAAAXX010000151.1"/>
</dbReference>
<evidence type="ECO:0000256" key="1">
    <source>
        <dbReference type="SAM" id="MobiDB-lite"/>
    </source>
</evidence>
<name>A0A7W5V4Z3_9ACTN</name>
<feature type="signal peptide" evidence="2">
    <location>
        <begin position="1"/>
        <end position="20"/>
    </location>
</feature>
<gene>
    <name evidence="3" type="ORF">FHR33_006556</name>
</gene>
<reference evidence="3 4" key="1">
    <citation type="submission" date="2020-08" db="EMBL/GenBank/DDBJ databases">
        <title>Sequencing the genomes of 1000 actinobacteria strains.</title>
        <authorList>
            <person name="Klenk H.-P."/>
        </authorList>
    </citation>
    <scope>NUCLEOTIDE SEQUENCE [LARGE SCALE GENOMIC DNA]</scope>
    <source>
        <strain evidence="3 4">DSM 44320</strain>
    </source>
</reference>
<keyword evidence="4" id="KW-1185">Reference proteome</keyword>